<organism evidence="3">
    <name type="scientific">Sesamum latifolium</name>
    <dbReference type="NCBI Taxonomy" id="2727402"/>
    <lineage>
        <taxon>Eukaryota</taxon>
        <taxon>Viridiplantae</taxon>
        <taxon>Streptophyta</taxon>
        <taxon>Embryophyta</taxon>
        <taxon>Tracheophyta</taxon>
        <taxon>Spermatophyta</taxon>
        <taxon>Magnoliopsida</taxon>
        <taxon>eudicotyledons</taxon>
        <taxon>Gunneridae</taxon>
        <taxon>Pentapetalae</taxon>
        <taxon>asterids</taxon>
        <taxon>lamiids</taxon>
        <taxon>Lamiales</taxon>
        <taxon>Pedaliaceae</taxon>
        <taxon>Sesamum</taxon>
    </lineage>
</organism>
<dbReference type="AlphaFoldDB" id="A0AAW2TLI8"/>
<name>A0AAW2TLI8_9LAMI</name>
<feature type="domain" description="Retrotransposon Copia-like N-terminal" evidence="2">
    <location>
        <begin position="43"/>
        <end position="90"/>
    </location>
</feature>
<evidence type="ECO:0000313" key="3">
    <source>
        <dbReference type="EMBL" id="KAL0405606.1"/>
    </source>
</evidence>
<sequence>MNGEGVQMESSATSSAQKQLDDLRVRTAPISTMQANVEDIRVHTSDHPGMVLVADPLEGNNSLIWSRFVKVALTAKMKLSSIDGMYPKPAQGTDDFKQWIRTSSMAFSWIMNCISNDISKAFYY</sequence>
<gene>
    <name evidence="3" type="ORF">Slati_3874500</name>
</gene>
<protein>
    <recommendedName>
        <fullName evidence="2">Retrotransposon Copia-like N-terminal domain-containing protein</fullName>
    </recommendedName>
</protein>
<reference evidence="3" key="2">
    <citation type="journal article" date="2024" name="Plant">
        <title>Genomic evolution and insights into agronomic trait innovations of Sesamum species.</title>
        <authorList>
            <person name="Miao H."/>
            <person name="Wang L."/>
            <person name="Qu L."/>
            <person name="Liu H."/>
            <person name="Sun Y."/>
            <person name="Le M."/>
            <person name="Wang Q."/>
            <person name="Wei S."/>
            <person name="Zheng Y."/>
            <person name="Lin W."/>
            <person name="Duan Y."/>
            <person name="Cao H."/>
            <person name="Xiong S."/>
            <person name="Wang X."/>
            <person name="Wei L."/>
            <person name="Li C."/>
            <person name="Ma Q."/>
            <person name="Ju M."/>
            <person name="Zhao R."/>
            <person name="Li G."/>
            <person name="Mu C."/>
            <person name="Tian Q."/>
            <person name="Mei H."/>
            <person name="Zhang T."/>
            <person name="Gao T."/>
            <person name="Zhang H."/>
        </authorList>
    </citation>
    <scope>NUCLEOTIDE SEQUENCE</scope>
    <source>
        <strain evidence="3">KEN1</strain>
    </source>
</reference>
<proteinExistence type="predicted"/>
<dbReference type="PANTHER" id="PTHR37610:SF40">
    <property type="entry name" value="OS01G0909600 PROTEIN"/>
    <property type="match status" value="1"/>
</dbReference>
<feature type="compositionally biased region" description="Polar residues" evidence="1">
    <location>
        <begin position="8"/>
        <end position="18"/>
    </location>
</feature>
<evidence type="ECO:0000259" key="2">
    <source>
        <dbReference type="Pfam" id="PF14244"/>
    </source>
</evidence>
<feature type="region of interest" description="Disordered" evidence="1">
    <location>
        <begin position="1"/>
        <end position="20"/>
    </location>
</feature>
<accession>A0AAW2TLI8</accession>
<dbReference type="PANTHER" id="PTHR37610">
    <property type="entry name" value="CCHC-TYPE DOMAIN-CONTAINING PROTEIN"/>
    <property type="match status" value="1"/>
</dbReference>
<evidence type="ECO:0000256" key="1">
    <source>
        <dbReference type="SAM" id="MobiDB-lite"/>
    </source>
</evidence>
<reference evidence="3" key="1">
    <citation type="submission" date="2020-06" db="EMBL/GenBank/DDBJ databases">
        <authorList>
            <person name="Li T."/>
            <person name="Hu X."/>
            <person name="Zhang T."/>
            <person name="Song X."/>
            <person name="Zhang H."/>
            <person name="Dai N."/>
            <person name="Sheng W."/>
            <person name="Hou X."/>
            <person name="Wei L."/>
        </authorList>
    </citation>
    <scope>NUCLEOTIDE SEQUENCE</scope>
    <source>
        <strain evidence="3">KEN1</strain>
        <tissue evidence="3">Leaf</tissue>
    </source>
</reference>
<dbReference type="Pfam" id="PF14244">
    <property type="entry name" value="Retrotran_gag_3"/>
    <property type="match status" value="1"/>
</dbReference>
<comment type="caution">
    <text evidence="3">The sequence shown here is derived from an EMBL/GenBank/DDBJ whole genome shotgun (WGS) entry which is preliminary data.</text>
</comment>
<dbReference type="InterPro" id="IPR029472">
    <property type="entry name" value="Copia-like_N"/>
</dbReference>
<dbReference type="EMBL" id="JACGWN010000014">
    <property type="protein sequence ID" value="KAL0405606.1"/>
    <property type="molecule type" value="Genomic_DNA"/>
</dbReference>